<gene>
    <name evidence="1" type="primary">Dyak\GE27378</name>
    <name evidence="1" type="synonym">GE27378</name>
    <name evidence="1" type="ORF">Dyak_GE27378</name>
</gene>
<organism evidence="1 2">
    <name type="scientific">Drosophila yakuba</name>
    <name type="common">Fruit fly</name>
    <dbReference type="NCBI Taxonomy" id="7245"/>
    <lineage>
        <taxon>Eukaryota</taxon>
        <taxon>Metazoa</taxon>
        <taxon>Ecdysozoa</taxon>
        <taxon>Arthropoda</taxon>
        <taxon>Hexapoda</taxon>
        <taxon>Insecta</taxon>
        <taxon>Pterygota</taxon>
        <taxon>Neoptera</taxon>
        <taxon>Endopterygota</taxon>
        <taxon>Diptera</taxon>
        <taxon>Brachycera</taxon>
        <taxon>Muscomorpha</taxon>
        <taxon>Ephydroidea</taxon>
        <taxon>Drosophilidae</taxon>
        <taxon>Drosophila</taxon>
        <taxon>Sophophora</taxon>
    </lineage>
</organism>
<evidence type="ECO:0000313" key="1">
    <source>
        <dbReference type="EMBL" id="KRK01403.1"/>
    </source>
</evidence>
<evidence type="ECO:0000313" key="2">
    <source>
        <dbReference type="Proteomes" id="UP000002282"/>
    </source>
</evidence>
<name>A0A0R1DWA9_DROYA</name>
<reference evidence="1 2" key="2">
    <citation type="journal article" date="2007" name="PLoS Biol.">
        <title>Principles of genome evolution in the Drosophila melanogaster species group.</title>
        <authorList>
            <person name="Ranz J.M."/>
            <person name="Maurin D."/>
            <person name="Chan Y.S."/>
            <person name="von Grotthuss M."/>
            <person name="Hillier L.W."/>
            <person name="Roote J."/>
            <person name="Ashburner M."/>
            <person name="Bergman C.M."/>
        </authorList>
    </citation>
    <scope>NUCLEOTIDE SEQUENCE [LARGE SCALE GENOMIC DNA]</scope>
    <source>
        <strain evidence="2">Tai18E2 / Tucson 14021-0261.01</strain>
    </source>
</reference>
<dbReference type="KEGG" id="dya:Dyak_GE27378"/>
<proteinExistence type="predicted"/>
<accession>A0A0R1DWA9</accession>
<dbReference type="EMBL" id="CM000159">
    <property type="protein sequence ID" value="KRK01403.1"/>
    <property type="molecule type" value="Genomic_DNA"/>
</dbReference>
<dbReference type="Proteomes" id="UP000002282">
    <property type="component" value="Chromosome 3L"/>
</dbReference>
<protein>
    <submittedName>
        <fullName evidence="1">Uncharacterized protein</fullName>
    </submittedName>
</protein>
<keyword evidence="2" id="KW-1185">Reference proteome</keyword>
<sequence>MDFPYLNQFNLNYKELFSKLQLIVIVEWRQLATTTTTTTSFLFHQLWTAVHHGNRKMSSIQESTLFYRTPLQNI</sequence>
<dbReference type="AlphaFoldDB" id="A0A0R1DWA9"/>
<reference evidence="1 2" key="1">
    <citation type="journal article" date="2007" name="Nature">
        <title>Evolution of genes and genomes on the Drosophila phylogeny.</title>
        <authorList>
            <consortium name="Drosophila 12 Genomes Consortium"/>
            <person name="Clark A.G."/>
            <person name="Eisen M.B."/>
            <person name="Smith D.R."/>
            <person name="Bergman C.M."/>
            <person name="Oliver B."/>
            <person name="Markow T.A."/>
            <person name="Kaufman T.C."/>
            <person name="Kellis M."/>
            <person name="Gelbart W."/>
            <person name="Iyer V.N."/>
            <person name="Pollard D.A."/>
            <person name="Sackton T.B."/>
            <person name="Larracuente A.M."/>
            <person name="Singh N.D."/>
            <person name="Abad J.P."/>
            <person name="Abt D.N."/>
            <person name="Adryan B."/>
            <person name="Aguade M."/>
            <person name="Akashi H."/>
            <person name="Anderson W.W."/>
            <person name="Aquadro C.F."/>
            <person name="Ardell D.H."/>
            <person name="Arguello R."/>
            <person name="Artieri C.G."/>
            <person name="Barbash D.A."/>
            <person name="Barker D."/>
            <person name="Barsanti P."/>
            <person name="Batterham P."/>
            <person name="Batzoglou S."/>
            <person name="Begun D."/>
            <person name="Bhutkar A."/>
            <person name="Blanco E."/>
            <person name="Bosak S.A."/>
            <person name="Bradley R.K."/>
            <person name="Brand A.D."/>
            <person name="Brent M.R."/>
            <person name="Brooks A.N."/>
            <person name="Brown R.H."/>
            <person name="Butlin R.K."/>
            <person name="Caggese C."/>
            <person name="Calvi B.R."/>
            <person name="Bernardo de Carvalho A."/>
            <person name="Caspi A."/>
            <person name="Castrezana S."/>
            <person name="Celniker S.E."/>
            <person name="Chang J.L."/>
            <person name="Chapple C."/>
            <person name="Chatterji S."/>
            <person name="Chinwalla A."/>
            <person name="Civetta A."/>
            <person name="Clifton S.W."/>
            <person name="Comeron J.M."/>
            <person name="Costello J.C."/>
            <person name="Coyne J.A."/>
            <person name="Daub J."/>
            <person name="David R.G."/>
            <person name="Delcher A.L."/>
            <person name="Delehaunty K."/>
            <person name="Do C.B."/>
            <person name="Ebling H."/>
            <person name="Edwards K."/>
            <person name="Eickbush T."/>
            <person name="Evans J.D."/>
            <person name="Filipski A."/>
            <person name="Findeiss S."/>
            <person name="Freyhult E."/>
            <person name="Fulton L."/>
            <person name="Fulton R."/>
            <person name="Garcia A.C."/>
            <person name="Gardiner A."/>
            <person name="Garfield D.A."/>
            <person name="Garvin B.E."/>
            <person name="Gibson G."/>
            <person name="Gilbert D."/>
            <person name="Gnerre S."/>
            <person name="Godfrey J."/>
            <person name="Good R."/>
            <person name="Gotea V."/>
            <person name="Gravely B."/>
            <person name="Greenberg A.J."/>
            <person name="Griffiths-Jones S."/>
            <person name="Gross S."/>
            <person name="Guigo R."/>
            <person name="Gustafson E.A."/>
            <person name="Haerty W."/>
            <person name="Hahn M.W."/>
            <person name="Halligan D.L."/>
            <person name="Halpern A.L."/>
            <person name="Halter G.M."/>
            <person name="Han M.V."/>
            <person name="Heger A."/>
            <person name="Hillier L."/>
            <person name="Hinrichs A.S."/>
            <person name="Holmes I."/>
            <person name="Hoskins R.A."/>
            <person name="Hubisz M.J."/>
            <person name="Hultmark D."/>
            <person name="Huntley M.A."/>
            <person name="Jaffe D.B."/>
            <person name="Jagadeeshan S."/>
            <person name="Jeck W.R."/>
            <person name="Johnson J."/>
            <person name="Jones C.D."/>
            <person name="Jordan W.C."/>
            <person name="Karpen G.H."/>
            <person name="Kataoka E."/>
            <person name="Keightley P.D."/>
            <person name="Kheradpour P."/>
            <person name="Kirkness E.F."/>
            <person name="Koerich L.B."/>
            <person name="Kristiansen K."/>
            <person name="Kudrna D."/>
            <person name="Kulathinal R.J."/>
            <person name="Kumar S."/>
            <person name="Kwok R."/>
            <person name="Lander E."/>
            <person name="Langley C.H."/>
            <person name="Lapoint R."/>
            <person name="Lazzaro B.P."/>
            <person name="Lee S.J."/>
            <person name="Levesque L."/>
            <person name="Li R."/>
            <person name="Lin C.F."/>
            <person name="Lin M.F."/>
            <person name="Lindblad-Toh K."/>
            <person name="Llopart A."/>
            <person name="Long M."/>
            <person name="Low L."/>
            <person name="Lozovsky E."/>
            <person name="Lu J."/>
            <person name="Luo M."/>
            <person name="Machado C.A."/>
            <person name="Makalowski W."/>
            <person name="Marzo M."/>
            <person name="Matsuda M."/>
            <person name="Matzkin L."/>
            <person name="McAllister B."/>
            <person name="McBride C.S."/>
            <person name="McKernan B."/>
            <person name="McKernan K."/>
            <person name="Mendez-Lago M."/>
            <person name="Minx P."/>
            <person name="Mollenhauer M.U."/>
            <person name="Montooth K."/>
            <person name="Mount S.M."/>
            <person name="Mu X."/>
            <person name="Myers E."/>
            <person name="Negre B."/>
            <person name="Newfeld S."/>
            <person name="Nielsen R."/>
            <person name="Noor M.A."/>
            <person name="O'Grady P."/>
            <person name="Pachter L."/>
            <person name="Papaceit M."/>
            <person name="Parisi M.J."/>
            <person name="Parisi M."/>
            <person name="Parts L."/>
            <person name="Pedersen J.S."/>
            <person name="Pesole G."/>
            <person name="Phillippy A.M."/>
            <person name="Ponting C.P."/>
            <person name="Pop M."/>
            <person name="Porcelli D."/>
            <person name="Powell J.R."/>
            <person name="Prohaska S."/>
            <person name="Pruitt K."/>
            <person name="Puig M."/>
            <person name="Quesneville H."/>
            <person name="Ram K.R."/>
            <person name="Rand D."/>
            <person name="Rasmussen M.D."/>
            <person name="Reed L.K."/>
            <person name="Reenan R."/>
            <person name="Reily A."/>
            <person name="Remington K.A."/>
            <person name="Rieger T.T."/>
            <person name="Ritchie M.G."/>
            <person name="Robin C."/>
            <person name="Rogers Y.H."/>
            <person name="Rohde C."/>
            <person name="Rozas J."/>
            <person name="Rubenfield M.J."/>
            <person name="Ruiz A."/>
            <person name="Russo S."/>
            <person name="Salzberg S.L."/>
            <person name="Sanchez-Gracia A."/>
            <person name="Saranga D.J."/>
            <person name="Sato H."/>
            <person name="Schaeffer S.W."/>
            <person name="Schatz M.C."/>
            <person name="Schlenke T."/>
            <person name="Schwartz R."/>
            <person name="Segarra C."/>
            <person name="Singh R.S."/>
            <person name="Sirot L."/>
            <person name="Sirota M."/>
            <person name="Sisneros N.B."/>
            <person name="Smith C.D."/>
            <person name="Smith T.F."/>
            <person name="Spieth J."/>
            <person name="Stage D.E."/>
            <person name="Stark A."/>
            <person name="Stephan W."/>
            <person name="Strausberg R.L."/>
            <person name="Strempel S."/>
            <person name="Sturgill D."/>
            <person name="Sutton G."/>
            <person name="Sutton G.G."/>
            <person name="Tao W."/>
            <person name="Teichmann S."/>
            <person name="Tobari Y.N."/>
            <person name="Tomimura Y."/>
            <person name="Tsolas J.M."/>
            <person name="Valente V.L."/>
            <person name="Venter E."/>
            <person name="Venter J.C."/>
            <person name="Vicario S."/>
            <person name="Vieira F.G."/>
            <person name="Vilella A.J."/>
            <person name="Villasante A."/>
            <person name="Walenz B."/>
            <person name="Wang J."/>
            <person name="Wasserman M."/>
            <person name="Watts T."/>
            <person name="Wilson D."/>
            <person name="Wilson R.K."/>
            <person name="Wing R.A."/>
            <person name="Wolfner M.F."/>
            <person name="Wong A."/>
            <person name="Wong G.K."/>
            <person name="Wu C.I."/>
            <person name="Wu G."/>
            <person name="Yamamoto D."/>
            <person name="Yang H.P."/>
            <person name="Yang S.P."/>
            <person name="Yorke J.A."/>
            <person name="Yoshida K."/>
            <person name="Zdobnov E."/>
            <person name="Zhang P."/>
            <person name="Zhang Y."/>
            <person name="Zimin A.V."/>
            <person name="Baldwin J."/>
            <person name="Abdouelleil A."/>
            <person name="Abdulkadir J."/>
            <person name="Abebe A."/>
            <person name="Abera B."/>
            <person name="Abreu J."/>
            <person name="Acer S.C."/>
            <person name="Aftuck L."/>
            <person name="Alexander A."/>
            <person name="An P."/>
            <person name="Anderson E."/>
            <person name="Anderson S."/>
            <person name="Arachi H."/>
            <person name="Azer M."/>
            <person name="Bachantsang P."/>
            <person name="Barry A."/>
            <person name="Bayul T."/>
            <person name="Berlin A."/>
            <person name="Bessette D."/>
            <person name="Bloom T."/>
            <person name="Blye J."/>
            <person name="Boguslavskiy L."/>
            <person name="Bonnet C."/>
            <person name="Boukhgalter B."/>
            <person name="Bourzgui I."/>
            <person name="Brown A."/>
            <person name="Cahill P."/>
            <person name="Channer S."/>
            <person name="Cheshatsang Y."/>
            <person name="Chuda L."/>
            <person name="Citroen M."/>
            <person name="Collymore A."/>
            <person name="Cooke P."/>
            <person name="Costello M."/>
            <person name="D'Aco K."/>
            <person name="Daza R."/>
            <person name="De Haan G."/>
            <person name="DeGray S."/>
            <person name="DeMaso C."/>
            <person name="Dhargay N."/>
            <person name="Dooley K."/>
            <person name="Dooley E."/>
            <person name="Doricent M."/>
            <person name="Dorje P."/>
            <person name="Dorjee K."/>
            <person name="Dupes A."/>
            <person name="Elong R."/>
            <person name="Falk J."/>
            <person name="Farina A."/>
            <person name="Faro S."/>
            <person name="Ferguson D."/>
            <person name="Fisher S."/>
            <person name="Foley C.D."/>
            <person name="Franke A."/>
            <person name="Friedrich D."/>
            <person name="Gadbois L."/>
            <person name="Gearin G."/>
            <person name="Gearin C.R."/>
            <person name="Giannoukos G."/>
            <person name="Goode T."/>
            <person name="Graham J."/>
            <person name="Grandbois E."/>
            <person name="Grewal S."/>
            <person name="Gyaltsen K."/>
            <person name="Hafez N."/>
            <person name="Hagos B."/>
            <person name="Hall J."/>
            <person name="Henson C."/>
            <person name="Hollinger A."/>
            <person name="Honan T."/>
            <person name="Huard M.D."/>
            <person name="Hughes L."/>
            <person name="Hurhula B."/>
            <person name="Husby M.E."/>
            <person name="Kamat A."/>
            <person name="Kanga B."/>
            <person name="Kashin S."/>
            <person name="Khazanovich D."/>
            <person name="Kisner P."/>
            <person name="Lance K."/>
            <person name="Lara M."/>
            <person name="Lee W."/>
            <person name="Lennon N."/>
            <person name="Letendre F."/>
            <person name="LeVine R."/>
            <person name="Lipovsky A."/>
            <person name="Liu X."/>
            <person name="Liu J."/>
            <person name="Liu S."/>
            <person name="Lokyitsang T."/>
            <person name="Lokyitsang Y."/>
            <person name="Lubonja R."/>
            <person name="Lui A."/>
            <person name="MacDonald P."/>
            <person name="Magnisalis V."/>
            <person name="Maru K."/>
            <person name="Matthews C."/>
            <person name="McCusker W."/>
            <person name="McDonough S."/>
            <person name="Mehta T."/>
            <person name="Meldrim J."/>
            <person name="Meneus L."/>
            <person name="Mihai O."/>
            <person name="Mihalev A."/>
            <person name="Mihova T."/>
            <person name="Mittelman R."/>
            <person name="Mlenga V."/>
            <person name="Montmayeur A."/>
            <person name="Mulrain L."/>
            <person name="Navidi A."/>
            <person name="Naylor J."/>
            <person name="Negash T."/>
            <person name="Nguyen T."/>
            <person name="Nguyen N."/>
            <person name="Nicol R."/>
            <person name="Norbu C."/>
            <person name="Norbu N."/>
            <person name="Novod N."/>
            <person name="O'Neill B."/>
            <person name="Osman S."/>
            <person name="Markiewicz E."/>
            <person name="Oyono O.L."/>
            <person name="Patti C."/>
            <person name="Phunkhang P."/>
            <person name="Pierre F."/>
            <person name="Priest M."/>
            <person name="Raghuraman S."/>
            <person name="Rege F."/>
            <person name="Reyes R."/>
            <person name="Rise C."/>
            <person name="Rogov P."/>
            <person name="Ross K."/>
            <person name="Ryan E."/>
            <person name="Settipalli S."/>
            <person name="Shea T."/>
            <person name="Sherpa N."/>
            <person name="Shi L."/>
            <person name="Shih D."/>
            <person name="Sparrow T."/>
            <person name="Spaulding J."/>
            <person name="Stalker J."/>
            <person name="Stange-Thomann N."/>
            <person name="Stavropoulos S."/>
            <person name="Stone C."/>
            <person name="Strader C."/>
            <person name="Tesfaye S."/>
            <person name="Thomson T."/>
            <person name="Thoulutsang Y."/>
            <person name="Thoulutsang D."/>
            <person name="Topham K."/>
            <person name="Topping I."/>
            <person name="Tsamla T."/>
            <person name="Vassiliev H."/>
            <person name="Vo A."/>
            <person name="Wangchuk T."/>
            <person name="Wangdi T."/>
            <person name="Weiand M."/>
            <person name="Wilkinson J."/>
            <person name="Wilson A."/>
            <person name="Yadav S."/>
            <person name="Young G."/>
            <person name="Yu Q."/>
            <person name="Zembek L."/>
            <person name="Zhong D."/>
            <person name="Zimmer A."/>
            <person name="Zwirko Z."/>
            <person name="Jaffe D.B."/>
            <person name="Alvarez P."/>
            <person name="Brockman W."/>
            <person name="Butler J."/>
            <person name="Chin C."/>
            <person name="Gnerre S."/>
            <person name="Grabherr M."/>
            <person name="Kleber M."/>
            <person name="Mauceli E."/>
            <person name="MacCallum I."/>
        </authorList>
    </citation>
    <scope>NUCLEOTIDE SEQUENCE [LARGE SCALE GENOMIC DNA]</scope>
    <source>
        <strain evidence="2">Tai18E2 / Tucson 14021-0261.01</strain>
    </source>
</reference>